<evidence type="ECO:0000313" key="1">
    <source>
        <dbReference type="EMBL" id="PDV98030.1"/>
    </source>
</evidence>
<comment type="caution">
    <text evidence="1">The sequence shown here is derived from an EMBL/GenBank/DDBJ whole genome shotgun (WGS) entry which is preliminary data.</text>
</comment>
<proteinExistence type="predicted"/>
<accession>A0A2H3L058</accession>
<evidence type="ECO:0000313" key="2">
    <source>
        <dbReference type="Proteomes" id="UP000220922"/>
    </source>
</evidence>
<dbReference type="AlphaFoldDB" id="A0A2H3L058"/>
<dbReference type="Proteomes" id="UP000220922">
    <property type="component" value="Unassembled WGS sequence"/>
</dbReference>
<dbReference type="RefSeq" id="WP_097653752.1">
    <property type="nucleotide sequence ID" value="NZ_LYXE01000110.1"/>
</dbReference>
<keyword evidence="2" id="KW-1185">Reference proteome</keyword>
<dbReference type="EMBL" id="LYXE01000110">
    <property type="protein sequence ID" value="PDV98030.1"/>
    <property type="molecule type" value="Genomic_DNA"/>
</dbReference>
<sequence>MRNISELISFIKSTMSMTDVYQPAVILHLLERGGTSTRAELAKTLSGYDEGVQAYYDKILMRWPKITLTKHNIVPKSQADKHGYVAKDNIMMPVDDERNLQALCYRCNRAKRDQDATDFRQPRSGIIRDQSVAYVAGVAHTARKLEGIELRDKLLEKLVGDHARLIDQDSEEQLDIRITDMIETLLAIAQGEGKTESELLELIKQRREELGRLDTGLYLDDNVA</sequence>
<organism evidence="1 2">
    <name type="scientific">Candidatus Chloroploca asiatica</name>
    <dbReference type="NCBI Taxonomy" id="1506545"/>
    <lineage>
        <taxon>Bacteria</taxon>
        <taxon>Bacillati</taxon>
        <taxon>Chloroflexota</taxon>
        <taxon>Chloroflexia</taxon>
        <taxon>Chloroflexales</taxon>
        <taxon>Chloroflexineae</taxon>
        <taxon>Oscillochloridaceae</taxon>
        <taxon>Candidatus Chloroploca</taxon>
    </lineage>
</organism>
<dbReference type="OrthoDB" id="9784774at2"/>
<name>A0A2H3L058_9CHLR</name>
<dbReference type="Gene3D" id="1.10.30.50">
    <property type="match status" value="1"/>
</dbReference>
<protein>
    <recommendedName>
        <fullName evidence="3">HNH domain-containing protein</fullName>
    </recommendedName>
</protein>
<evidence type="ECO:0008006" key="3">
    <source>
        <dbReference type="Google" id="ProtNLM"/>
    </source>
</evidence>
<reference evidence="1 2" key="1">
    <citation type="submission" date="2016-05" db="EMBL/GenBank/DDBJ databases">
        <authorList>
            <person name="Lavstsen T."/>
            <person name="Jespersen J.S."/>
        </authorList>
    </citation>
    <scope>NUCLEOTIDE SEQUENCE [LARGE SCALE GENOMIC DNA]</scope>
    <source>
        <strain evidence="1 2">B7-9</strain>
    </source>
</reference>
<gene>
    <name evidence="1" type="ORF">A9Q02_02815</name>
</gene>